<dbReference type="AlphaFoldDB" id="A0A6A5BX42"/>
<organism evidence="3 4">
    <name type="scientific">Naegleria fowleri</name>
    <name type="common">Brain eating amoeba</name>
    <dbReference type="NCBI Taxonomy" id="5763"/>
    <lineage>
        <taxon>Eukaryota</taxon>
        <taxon>Discoba</taxon>
        <taxon>Heterolobosea</taxon>
        <taxon>Tetramitia</taxon>
        <taxon>Eutetramitia</taxon>
        <taxon>Vahlkampfiidae</taxon>
        <taxon>Naegleria</taxon>
    </lineage>
</organism>
<dbReference type="SUPFAM" id="SSF52768">
    <property type="entry name" value="Arginase/deacetylase"/>
    <property type="match status" value="1"/>
</dbReference>
<evidence type="ECO:0000313" key="4">
    <source>
        <dbReference type="Proteomes" id="UP000444721"/>
    </source>
</evidence>
<proteinExistence type="predicted"/>
<dbReference type="Proteomes" id="UP000444721">
    <property type="component" value="Unassembled WGS sequence"/>
</dbReference>
<dbReference type="OrthoDB" id="73273at2759"/>
<dbReference type="InterPro" id="IPR023696">
    <property type="entry name" value="Ureohydrolase_dom_sf"/>
</dbReference>
<feature type="compositionally biased region" description="Low complexity" evidence="1">
    <location>
        <begin position="76"/>
        <end position="86"/>
    </location>
</feature>
<feature type="region of interest" description="Disordered" evidence="1">
    <location>
        <begin position="16"/>
        <end position="35"/>
    </location>
</feature>
<dbReference type="GO" id="GO:0004407">
    <property type="term" value="F:histone deacetylase activity"/>
    <property type="evidence" value="ECO:0007669"/>
    <property type="project" value="TreeGrafter"/>
</dbReference>
<dbReference type="EMBL" id="VFQX01000028">
    <property type="protein sequence ID" value="KAF0979071.1"/>
    <property type="molecule type" value="Genomic_DNA"/>
</dbReference>
<feature type="domain" description="Histone deacetylase" evidence="2">
    <location>
        <begin position="90"/>
        <end position="404"/>
    </location>
</feature>
<dbReference type="RefSeq" id="XP_044563784.1">
    <property type="nucleotide sequence ID" value="XM_044705304.1"/>
</dbReference>
<dbReference type="OMA" id="DVPAGNM"/>
<reference evidence="3 4" key="1">
    <citation type="journal article" date="2019" name="Sci. Rep.">
        <title>Nanopore sequencing improves the draft genome of the human pathogenic amoeba Naegleria fowleri.</title>
        <authorList>
            <person name="Liechti N."/>
            <person name="Schurch N."/>
            <person name="Bruggmann R."/>
            <person name="Wittwer M."/>
        </authorList>
    </citation>
    <scope>NUCLEOTIDE SEQUENCE [LARGE SCALE GENOMIC DNA]</scope>
    <source>
        <strain evidence="3 4">ATCC 30894</strain>
    </source>
</reference>
<protein>
    <recommendedName>
        <fullName evidence="2">Histone deacetylase domain-containing protein</fullName>
    </recommendedName>
</protein>
<dbReference type="VEuPathDB" id="AmoebaDB:FDP41_002141"/>
<feature type="region of interest" description="Disordered" evidence="1">
    <location>
        <begin position="57"/>
        <end position="86"/>
    </location>
</feature>
<dbReference type="Gene3D" id="3.40.800.20">
    <property type="entry name" value="Histone deacetylase domain"/>
    <property type="match status" value="1"/>
</dbReference>
<dbReference type="Pfam" id="PF00850">
    <property type="entry name" value="Hist_deacetyl"/>
    <property type="match status" value="1"/>
</dbReference>
<dbReference type="VEuPathDB" id="AmoebaDB:NfTy_034620"/>
<evidence type="ECO:0000256" key="1">
    <source>
        <dbReference type="SAM" id="MobiDB-lite"/>
    </source>
</evidence>
<gene>
    <name evidence="3" type="ORF">FDP41_002141</name>
</gene>
<dbReference type="InterPro" id="IPR037138">
    <property type="entry name" value="His_deacetylse_dom_sf"/>
</dbReference>
<feature type="compositionally biased region" description="Acidic residues" evidence="1">
    <location>
        <begin position="137"/>
        <end position="153"/>
    </location>
</feature>
<dbReference type="VEuPathDB" id="AmoebaDB:NF0121290"/>
<feature type="compositionally biased region" description="Basic and acidic residues" evidence="1">
    <location>
        <begin position="57"/>
        <end position="72"/>
    </location>
</feature>
<dbReference type="GO" id="GO:0040029">
    <property type="term" value="P:epigenetic regulation of gene expression"/>
    <property type="evidence" value="ECO:0007669"/>
    <property type="project" value="TreeGrafter"/>
</dbReference>
<name>A0A6A5BX42_NAEFO</name>
<dbReference type="GeneID" id="68109359"/>
<dbReference type="PRINTS" id="PR01270">
    <property type="entry name" value="HDASUPER"/>
</dbReference>
<dbReference type="PANTHER" id="PTHR10625">
    <property type="entry name" value="HISTONE DEACETYLASE HDAC1-RELATED"/>
    <property type="match status" value="1"/>
</dbReference>
<accession>A0A6A5BX42</accession>
<evidence type="ECO:0000313" key="3">
    <source>
        <dbReference type="EMBL" id="KAF0979071.1"/>
    </source>
</evidence>
<comment type="caution">
    <text evidence="3">The sequence shown here is derived from an EMBL/GenBank/DDBJ whole genome shotgun (WGS) entry which is preliminary data.</text>
</comment>
<dbReference type="PANTHER" id="PTHR10625:SF10">
    <property type="entry name" value="HISTONE DEACETYLASE HDAC1"/>
    <property type="match status" value="1"/>
</dbReference>
<keyword evidence="4" id="KW-1185">Reference proteome</keyword>
<sequence length="466" mass="52638">MNACSLLPAYNRHSEQSYCNDDGCGSSSEQEDDGFPSRSQFIHELIQAFKIFQPKDGLKLENDDGENDETHKSQTNLSNLSPINNNMNNRADIEIVEPEKALLHELELFHSRDYLKTIFKIDKFLRRNEKSKPSSSDEYETNDELMNDSENESSDSSSDDKDDEEEIKELRKKFGLVDDAHDFPGMLNYILWLGGSCKTMASIVNKFCAENVGKQHSLTIFNWEGGRHHARKARAAGFCYVNDIVLLALQIKRKRIMCIDVDVHHGDGTQEAFFNSDRVLTISFHQFGPGLYPGTGEVSETGQGRGKNRNINVPLKEGLTDDMFQPLFQKIVSKAYEKFKPDVVLLINGADNLNGDPLGSWNLSISSFQFLSSFVRNVLKPEITIILGGGGYNYINTAIAYATVSNVFVNNKYLPESIPEHRYFEFYKNNGFCTNVSRGHRQNMNTAEYIKQVGDDIGDVLDKLSV</sequence>
<feature type="region of interest" description="Disordered" evidence="1">
    <location>
        <begin position="130"/>
        <end position="165"/>
    </location>
</feature>
<dbReference type="InterPro" id="IPR023801">
    <property type="entry name" value="His_deacetylse_dom"/>
</dbReference>
<evidence type="ECO:0000259" key="2">
    <source>
        <dbReference type="Pfam" id="PF00850"/>
    </source>
</evidence>
<dbReference type="InterPro" id="IPR000286">
    <property type="entry name" value="HDACs"/>
</dbReference>
<dbReference type="GO" id="GO:0005634">
    <property type="term" value="C:nucleus"/>
    <property type="evidence" value="ECO:0007669"/>
    <property type="project" value="TreeGrafter"/>
</dbReference>